<evidence type="ECO:0000313" key="4">
    <source>
        <dbReference type="Proteomes" id="UP000468650"/>
    </source>
</evidence>
<evidence type="ECO:0000256" key="1">
    <source>
        <dbReference type="ARBA" id="ARBA00022737"/>
    </source>
</evidence>
<dbReference type="PANTHER" id="PTHR32305:SF15">
    <property type="entry name" value="PROTEIN RHSA-RELATED"/>
    <property type="match status" value="1"/>
</dbReference>
<dbReference type="Gene3D" id="2.180.10.10">
    <property type="entry name" value="RHS repeat-associated core"/>
    <property type="match status" value="1"/>
</dbReference>
<dbReference type="InterPro" id="IPR050708">
    <property type="entry name" value="T6SS_VgrG/RHS"/>
</dbReference>
<gene>
    <name evidence="3" type="ORF">F8C67_07415</name>
</gene>
<dbReference type="Pfam" id="PF25023">
    <property type="entry name" value="TEN_YD-shell"/>
    <property type="match status" value="1"/>
</dbReference>
<dbReference type="Proteomes" id="UP000468650">
    <property type="component" value="Unassembled WGS sequence"/>
</dbReference>
<keyword evidence="4" id="KW-1185">Reference proteome</keyword>
<dbReference type="EMBL" id="WBVO01000005">
    <property type="protein sequence ID" value="KAB2810056.1"/>
    <property type="molecule type" value="Genomic_DNA"/>
</dbReference>
<feature type="domain" description="Teneurin-like YD-shell" evidence="2">
    <location>
        <begin position="44"/>
        <end position="124"/>
    </location>
</feature>
<evidence type="ECO:0000313" key="3">
    <source>
        <dbReference type="EMBL" id="KAB2810056.1"/>
    </source>
</evidence>
<keyword evidence="1" id="KW-0677">Repeat</keyword>
<dbReference type="PANTHER" id="PTHR32305">
    <property type="match status" value="1"/>
</dbReference>
<protein>
    <submittedName>
        <fullName evidence="3">RHS repeat-associated core domain-containing protein</fullName>
    </submittedName>
</protein>
<name>A0A6N6RIC9_9FLAO</name>
<reference evidence="3 4" key="1">
    <citation type="submission" date="2019-09" db="EMBL/GenBank/DDBJ databases">
        <title>Genomes of family Cryomorphaceae.</title>
        <authorList>
            <person name="Bowman J.P."/>
        </authorList>
    </citation>
    <scope>NUCLEOTIDE SEQUENCE [LARGE SCALE GENOMIC DNA]</scope>
    <source>
        <strain evidence="3 4">LMG 25704</strain>
    </source>
</reference>
<organism evidence="3 4">
    <name type="scientific">Phaeocystidibacter luteus</name>
    <dbReference type="NCBI Taxonomy" id="911197"/>
    <lineage>
        <taxon>Bacteria</taxon>
        <taxon>Pseudomonadati</taxon>
        <taxon>Bacteroidota</taxon>
        <taxon>Flavobacteriia</taxon>
        <taxon>Flavobacteriales</taxon>
        <taxon>Phaeocystidibacteraceae</taxon>
        <taxon>Phaeocystidibacter</taxon>
    </lineage>
</organism>
<dbReference type="OrthoDB" id="1367325at2"/>
<evidence type="ECO:0000259" key="2">
    <source>
        <dbReference type="Pfam" id="PF25023"/>
    </source>
</evidence>
<proteinExistence type="predicted"/>
<accession>A0A6N6RIC9</accession>
<comment type="caution">
    <text evidence="3">The sequence shown here is derived from an EMBL/GenBank/DDBJ whole genome shotgun (WGS) entry which is preliminary data.</text>
</comment>
<dbReference type="InterPro" id="IPR022385">
    <property type="entry name" value="Rhs_assc_core"/>
</dbReference>
<dbReference type="NCBIfam" id="TIGR03696">
    <property type="entry name" value="Rhs_assc_core"/>
    <property type="match status" value="1"/>
</dbReference>
<sequence length="181" mass="20745">MSTERHACLPSGRTFFNSEFCRCIDEQYENEPLSAGCELFPNIFWYHADHLGSTEFVTDLLGMPYEHYFYLPFGEMVVAQHQNNDGYSNPYKFTAAEHDPETGLVYMGARFYDPKASMWLSADPLSHLREWLTPYNYVRNNPVMFVDPTGLSDLSRESGPEGGGLQKYGGMTMNITFQNME</sequence>
<dbReference type="AlphaFoldDB" id="A0A6N6RIC9"/>
<dbReference type="RefSeq" id="WP_151667200.1">
    <property type="nucleotide sequence ID" value="NZ_WBVO01000005.1"/>
</dbReference>
<dbReference type="InterPro" id="IPR056823">
    <property type="entry name" value="TEN-like_YD-shell"/>
</dbReference>